<dbReference type="Proteomes" id="UP001600165">
    <property type="component" value="Unassembled WGS sequence"/>
</dbReference>
<reference evidence="2 3" key="1">
    <citation type="submission" date="2024-10" db="EMBL/GenBank/DDBJ databases">
        <authorList>
            <person name="Ratan Roy A."/>
            <person name="Morales Sandoval P.H."/>
            <person name="De Los Santos Villalobos S."/>
            <person name="Chakraborty S."/>
            <person name="Mukherjee J."/>
        </authorList>
    </citation>
    <scope>NUCLEOTIDE SEQUENCE [LARGE SCALE GENOMIC DNA]</scope>
    <source>
        <strain evidence="2 3">S1</strain>
    </source>
</reference>
<keyword evidence="1" id="KW-1133">Transmembrane helix</keyword>
<feature type="transmembrane region" description="Helical" evidence="1">
    <location>
        <begin position="170"/>
        <end position="203"/>
    </location>
</feature>
<sequence length="542" mass="61380">MQTFKQRAEIGLSQPESWLYIILIVGGLLRLHQYLLDRSLWIDEAFLALNIIERSYSELLQPLAYNQAAPIGFLIIEKFMTQLWSSQEYALRLLPFLASLSSLFLFFSIVKLIKIKPTAAAIALGLFALCDRLIYYSAEVKQYSTDVAVALLLCWFTFHFKAHPPSKQQILVFALVAALSVWLSHPAVFVIAGTGLCLIAFAVRQQPARLLGYLAAYGLCAVSFALFYQFSLSNLVGNSQLQDSWGQSHNAFMPLPPTSLTELKWFFDTFFRFFNYPIGIELTGVAAFGFIMGGIALFKRQKFTFWALIAPLVVTLLASGLQKYPFQGQLLLFAVPFALLIIAVGAQEIIGRLQPANLLIPGLLILLLFSHPFYYAALNLNDPNSPPKFEYQRMREEIKPALAYLKNHWQAGDTLYVYYAAQHAFRYYAKQYGFDFATPRRPTGNYSGEWFEPALVSNPPQLIVGSVTRYERDAFAADLRQLRQYPRVWLLFSHVRDRRSSIDEETVLLSLLSSAGQEVDSFHSLEAAVYLFNMNSNTDETA</sequence>
<feature type="transmembrane region" description="Helical" evidence="1">
    <location>
        <begin position="115"/>
        <end position="135"/>
    </location>
</feature>
<evidence type="ECO:0000256" key="1">
    <source>
        <dbReference type="SAM" id="Phobius"/>
    </source>
</evidence>
<evidence type="ECO:0000313" key="2">
    <source>
        <dbReference type="EMBL" id="MFE4104661.1"/>
    </source>
</evidence>
<accession>A0ABW6I927</accession>
<proteinExistence type="predicted"/>
<feature type="transmembrane region" description="Helical" evidence="1">
    <location>
        <begin position="328"/>
        <end position="346"/>
    </location>
</feature>
<feature type="transmembrane region" description="Helical" evidence="1">
    <location>
        <begin position="147"/>
        <end position="164"/>
    </location>
</feature>
<name>A0ABW6I927_9CYAN</name>
<gene>
    <name evidence="2" type="ORF">ACFVKH_00130</name>
</gene>
<organism evidence="2 3">
    <name type="scientific">Almyronema epifaneia S1</name>
    <dbReference type="NCBI Taxonomy" id="2991925"/>
    <lineage>
        <taxon>Bacteria</taxon>
        <taxon>Bacillati</taxon>
        <taxon>Cyanobacteriota</taxon>
        <taxon>Cyanophyceae</taxon>
        <taxon>Nodosilineales</taxon>
        <taxon>Nodosilineaceae</taxon>
        <taxon>Almyronema</taxon>
        <taxon>Almyronema epifaneia</taxon>
    </lineage>
</organism>
<dbReference type="RefSeq" id="WP_377960153.1">
    <property type="nucleotide sequence ID" value="NZ_JBHZOL010000001.1"/>
</dbReference>
<feature type="transmembrane region" description="Helical" evidence="1">
    <location>
        <begin position="210"/>
        <end position="230"/>
    </location>
</feature>
<feature type="transmembrane region" description="Helical" evidence="1">
    <location>
        <begin position="358"/>
        <end position="377"/>
    </location>
</feature>
<feature type="transmembrane region" description="Helical" evidence="1">
    <location>
        <begin position="89"/>
        <end position="109"/>
    </location>
</feature>
<comment type="caution">
    <text evidence="2">The sequence shown here is derived from an EMBL/GenBank/DDBJ whole genome shotgun (WGS) entry which is preliminary data.</text>
</comment>
<evidence type="ECO:0008006" key="4">
    <source>
        <dbReference type="Google" id="ProtNLM"/>
    </source>
</evidence>
<keyword evidence="3" id="KW-1185">Reference proteome</keyword>
<feature type="transmembrane region" description="Helical" evidence="1">
    <location>
        <begin position="273"/>
        <end position="298"/>
    </location>
</feature>
<keyword evidence="1" id="KW-0472">Membrane</keyword>
<dbReference type="EMBL" id="JBHZOL010000001">
    <property type="protein sequence ID" value="MFE4104661.1"/>
    <property type="molecule type" value="Genomic_DNA"/>
</dbReference>
<keyword evidence="1" id="KW-0812">Transmembrane</keyword>
<protein>
    <recommendedName>
        <fullName evidence="4">Glycosyltransferase RgtA/B/C/D-like domain-containing protein</fullName>
    </recommendedName>
</protein>
<evidence type="ECO:0000313" key="3">
    <source>
        <dbReference type="Proteomes" id="UP001600165"/>
    </source>
</evidence>
<feature type="transmembrane region" description="Helical" evidence="1">
    <location>
        <begin position="305"/>
        <end position="322"/>
    </location>
</feature>